<gene>
    <name evidence="2" type="ORF">DNK44_06105</name>
</gene>
<accession>A0A4Q9R862</accession>
<dbReference type="AlphaFoldDB" id="A0A4Q9R862"/>
<evidence type="ECO:0000256" key="1">
    <source>
        <dbReference type="SAM" id="Phobius"/>
    </source>
</evidence>
<reference evidence="2 3" key="1">
    <citation type="submission" date="2018-06" db="EMBL/GenBank/DDBJ databases">
        <title>Three novel Pseudomonas species isolated from symptomatic oak.</title>
        <authorList>
            <person name="Bueno-Gonzalez V."/>
            <person name="Brady C."/>
        </authorList>
    </citation>
    <scope>NUCLEOTIDE SEQUENCE [LARGE SCALE GENOMIC DNA]</scope>
    <source>
        <strain evidence="2 3">P6B</strain>
    </source>
</reference>
<proteinExistence type="predicted"/>
<dbReference type="OrthoDB" id="6692539at2"/>
<keyword evidence="1" id="KW-0812">Transmembrane</keyword>
<dbReference type="RefSeq" id="WP_131197569.1">
    <property type="nucleotide sequence ID" value="NZ_QJUL01000006.1"/>
</dbReference>
<protein>
    <submittedName>
        <fullName evidence="2">Uncharacterized protein</fullName>
    </submittedName>
</protein>
<evidence type="ECO:0000313" key="3">
    <source>
        <dbReference type="Proteomes" id="UP000293172"/>
    </source>
</evidence>
<keyword evidence="1" id="KW-0472">Membrane</keyword>
<keyword evidence="1" id="KW-1133">Transmembrane helix</keyword>
<organism evidence="2 3">
    <name type="scientific">Phytopseudomonas dryadis</name>
    <dbReference type="NCBI Taxonomy" id="2487520"/>
    <lineage>
        <taxon>Bacteria</taxon>
        <taxon>Pseudomonadati</taxon>
        <taxon>Pseudomonadota</taxon>
        <taxon>Gammaproteobacteria</taxon>
        <taxon>Pseudomonadales</taxon>
        <taxon>Pseudomonadaceae</taxon>
        <taxon>Phytopseudomonas</taxon>
    </lineage>
</organism>
<comment type="caution">
    <text evidence="2">The sequence shown here is derived from an EMBL/GenBank/DDBJ whole genome shotgun (WGS) entry which is preliminary data.</text>
</comment>
<dbReference type="EMBL" id="QJUL01000006">
    <property type="protein sequence ID" value="TBU95899.1"/>
    <property type="molecule type" value="Genomic_DNA"/>
</dbReference>
<name>A0A4Q9R862_9GAMM</name>
<sequence length="231" mass="24336">MRLRHHQQGFNLISLMVGTVLSLFSILAMLSLYKNLVANAIVATEDAQQDGQAASARLIVQRELQSAGYGIDATVGTDLELRSGAQVDGGTLSSLGSTVSIPSSGLSNPGNILLWRYTDTTGTYCRGSLSYAGSLYQLEVEGSSCTGSLSSKTWKAWRILAAPNNLGTLGDDATRANAVGNTPFQAEYADCWPYGKSSDDTLGNHLQVSFTSGVTLTQGGTTTICLPNFPG</sequence>
<dbReference type="Proteomes" id="UP000293172">
    <property type="component" value="Unassembled WGS sequence"/>
</dbReference>
<evidence type="ECO:0000313" key="2">
    <source>
        <dbReference type="EMBL" id="TBU95899.1"/>
    </source>
</evidence>
<feature type="transmembrane region" description="Helical" evidence="1">
    <location>
        <begin position="12"/>
        <end position="33"/>
    </location>
</feature>